<dbReference type="STRING" id="312017.I7MF84"/>
<dbReference type="PANTHER" id="PTHR38019:SF1">
    <property type="entry name" value="N-ACETYLTRANSFERASE DOMAIN-CONTAINING PROTEIN"/>
    <property type="match status" value="1"/>
</dbReference>
<keyword evidence="1" id="KW-0175">Coiled coil</keyword>
<feature type="coiled-coil region" evidence="1">
    <location>
        <begin position="406"/>
        <end position="439"/>
    </location>
</feature>
<dbReference type="OrthoDB" id="200110at2759"/>
<feature type="compositionally biased region" description="Polar residues" evidence="2">
    <location>
        <begin position="672"/>
        <end position="700"/>
    </location>
</feature>
<dbReference type="RefSeq" id="XP_001019727.2">
    <property type="nucleotide sequence ID" value="XM_001019727.2"/>
</dbReference>
<feature type="coiled-coil region" evidence="1">
    <location>
        <begin position="529"/>
        <end position="635"/>
    </location>
</feature>
<dbReference type="KEGG" id="tet:TTHERM_00136460"/>
<dbReference type="AlphaFoldDB" id="I7MF84"/>
<evidence type="ECO:0000256" key="2">
    <source>
        <dbReference type="SAM" id="MobiDB-lite"/>
    </source>
</evidence>
<evidence type="ECO:0000313" key="4">
    <source>
        <dbReference type="Proteomes" id="UP000009168"/>
    </source>
</evidence>
<feature type="region of interest" description="Disordered" evidence="2">
    <location>
        <begin position="1"/>
        <end position="85"/>
    </location>
</feature>
<dbReference type="GeneID" id="7843784"/>
<gene>
    <name evidence="3" type="ORF">TTHERM_00136460</name>
</gene>
<evidence type="ECO:0000256" key="1">
    <source>
        <dbReference type="SAM" id="Coils"/>
    </source>
</evidence>
<name>I7MF84_TETTS</name>
<feature type="region of interest" description="Disordered" evidence="2">
    <location>
        <begin position="669"/>
        <end position="714"/>
    </location>
</feature>
<dbReference type="Proteomes" id="UP000009168">
    <property type="component" value="Unassembled WGS sequence"/>
</dbReference>
<dbReference type="InParanoid" id="I7MF84"/>
<feature type="compositionally biased region" description="Basic and acidic residues" evidence="2">
    <location>
        <begin position="701"/>
        <end position="714"/>
    </location>
</feature>
<feature type="compositionally biased region" description="Polar residues" evidence="2">
    <location>
        <begin position="51"/>
        <end position="83"/>
    </location>
</feature>
<feature type="compositionally biased region" description="Basic and acidic residues" evidence="2">
    <location>
        <begin position="1"/>
        <end position="21"/>
    </location>
</feature>
<protein>
    <submittedName>
        <fullName evidence="3">Uncharacterized protein</fullName>
    </submittedName>
</protein>
<accession>I7MF84</accession>
<feature type="compositionally biased region" description="Polar residues" evidence="2">
    <location>
        <begin position="22"/>
        <end position="34"/>
    </location>
</feature>
<dbReference type="EMBL" id="GG662639">
    <property type="protein sequence ID" value="EAR99482.2"/>
    <property type="molecule type" value="Genomic_DNA"/>
</dbReference>
<dbReference type="PANTHER" id="PTHR38019">
    <property type="entry name" value="KDA ANTIGEN P200, PUTATIVE-RELATED"/>
    <property type="match status" value="1"/>
</dbReference>
<reference evidence="4" key="1">
    <citation type="journal article" date="2006" name="PLoS Biol.">
        <title>Macronuclear genome sequence of the ciliate Tetrahymena thermophila, a model eukaryote.</title>
        <authorList>
            <person name="Eisen J.A."/>
            <person name="Coyne R.S."/>
            <person name="Wu M."/>
            <person name="Wu D."/>
            <person name="Thiagarajan M."/>
            <person name="Wortman J.R."/>
            <person name="Badger J.H."/>
            <person name="Ren Q."/>
            <person name="Amedeo P."/>
            <person name="Jones K.M."/>
            <person name="Tallon L.J."/>
            <person name="Delcher A.L."/>
            <person name="Salzberg S.L."/>
            <person name="Silva J.C."/>
            <person name="Haas B.J."/>
            <person name="Majoros W.H."/>
            <person name="Farzad M."/>
            <person name="Carlton J.M."/>
            <person name="Smith R.K. Jr."/>
            <person name="Garg J."/>
            <person name="Pearlman R.E."/>
            <person name="Karrer K.M."/>
            <person name="Sun L."/>
            <person name="Manning G."/>
            <person name="Elde N.C."/>
            <person name="Turkewitz A.P."/>
            <person name="Asai D.J."/>
            <person name="Wilkes D.E."/>
            <person name="Wang Y."/>
            <person name="Cai H."/>
            <person name="Collins K."/>
            <person name="Stewart B.A."/>
            <person name="Lee S.R."/>
            <person name="Wilamowska K."/>
            <person name="Weinberg Z."/>
            <person name="Ruzzo W.L."/>
            <person name="Wloga D."/>
            <person name="Gaertig J."/>
            <person name="Frankel J."/>
            <person name="Tsao C.-C."/>
            <person name="Gorovsky M.A."/>
            <person name="Keeling P.J."/>
            <person name="Waller R.F."/>
            <person name="Patron N.J."/>
            <person name="Cherry J.M."/>
            <person name="Stover N.A."/>
            <person name="Krieger C.J."/>
            <person name="del Toro C."/>
            <person name="Ryder H.F."/>
            <person name="Williamson S.C."/>
            <person name="Barbeau R.A."/>
            <person name="Hamilton E.P."/>
            <person name="Orias E."/>
        </authorList>
    </citation>
    <scope>NUCLEOTIDE SEQUENCE [LARGE SCALE GENOMIC DNA]</scope>
    <source>
        <strain evidence="4">SB210</strain>
    </source>
</reference>
<keyword evidence="4" id="KW-1185">Reference proteome</keyword>
<organism evidence="3 4">
    <name type="scientific">Tetrahymena thermophila (strain SB210)</name>
    <dbReference type="NCBI Taxonomy" id="312017"/>
    <lineage>
        <taxon>Eukaryota</taxon>
        <taxon>Sar</taxon>
        <taxon>Alveolata</taxon>
        <taxon>Ciliophora</taxon>
        <taxon>Intramacronucleata</taxon>
        <taxon>Oligohymenophorea</taxon>
        <taxon>Hymenostomatida</taxon>
        <taxon>Tetrahymenina</taxon>
        <taxon>Tetrahymenidae</taxon>
        <taxon>Tetrahymena</taxon>
    </lineage>
</organism>
<proteinExistence type="predicted"/>
<sequence length="714" mass="86191">MSSQVEEQHQENQINKEHENNEMIQSQNHEIQNNEQDDKVHEGQNIGFEDNQMNQGSENNQGQYDNSQQEQQNSQMHNEASQQENEENLISILNFNPENHREPILNSPRSLMACQITGINPKMLIKKTPEEMYKTLKNKSNLNEQGLKMLSENQEKRRLEKVQEVIKARENIINDNLTRDDKKILQQSIMLKNNSIMQSQYKSETNFDSQQRSFYHPTENQSMVSQVVNAKLQKTKYLQRREIENMIGNEMRTYKLLEESNKKDQRLLLISQQKEVIRQRRRIEFEENQLVKKQNLEKLRQQDAQMRIQKEQEYQKKQEASNHNLQALKSMIQRFRKDESDRKVVKSQIALSTIAQKDEQKRYQVEKKYLEKEEKFQQRQQLFQQYIQRVGQKRDEKGERAIEKYNKQNQDNFQRLEKKRMQQEQKQRILEERQKMIEQIRQTQIVNKINENLHKDSRIKSANNLKAMTMSSSNQEFMSQLDREEQRKHERDIIRERIIQEKLMEKRIKEEEILNKKQLLVQTELTKRHEKYLLKERAATEKANNLQNQKKWFFQTQSNLKLMKLLNAQENIQRIQNQQENKKAIINERLQQFEDRRRQREQEQKDALYEKETILRQTEVAKQTLKRDLNKLFQTGKEINVEKISKKYNIPLDSEEQIMSRSMVDFDRPTRELQSSHSPTRNLHTSQQGQRHRSNNLSKNQSEHNNQHEEHYEV</sequence>
<evidence type="ECO:0000313" key="3">
    <source>
        <dbReference type="EMBL" id="EAR99482.2"/>
    </source>
</evidence>